<feature type="compositionally biased region" description="Basic and acidic residues" evidence="1">
    <location>
        <begin position="70"/>
        <end position="91"/>
    </location>
</feature>
<feature type="region of interest" description="Disordered" evidence="1">
    <location>
        <begin position="444"/>
        <end position="558"/>
    </location>
</feature>
<dbReference type="AlphaFoldDB" id="A0A8T1W1G0"/>
<feature type="region of interest" description="Disordered" evidence="1">
    <location>
        <begin position="67"/>
        <end position="131"/>
    </location>
</feature>
<evidence type="ECO:0000313" key="3">
    <source>
        <dbReference type="Proteomes" id="UP000693981"/>
    </source>
</evidence>
<feature type="region of interest" description="Disordered" evidence="1">
    <location>
        <begin position="904"/>
        <end position="1037"/>
    </location>
</feature>
<dbReference type="Proteomes" id="UP000693981">
    <property type="component" value="Unassembled WGS sequence"/>
</dbReference>
<feature type="compositionally biased region" description="Basic and acidic residues" evidence="1">
    <location>
        <begin position="449"/>
        <end position="470"/>
    </location>
</feature>
<dbReference type="OrthoDB" id="164904at2759"/>
<feature type="compositionally biased region" description="Basic and acidic residues" evidence="1">
    <location>
        <begin position="960"/>
        <end position="978"/>
    </location>
</feature>
<evidence type="ECO:0000256" key="1">
    <source>
        <dbReference type="SAM" id="MobiDB-lite"/>
    </source>
</evidence>
<sequence length="1141" mass="127042">MPSLAEDLFERMLTLVPRRNLQSCYNKVSKDEILLVRTSVNDLLAAFTKLEEHSKIAERVGKLPGQDNVVSKKRDREERYLELRRPEKQPRVSETGPRQSGRKEVIDISDTEESESTEETGMEDGDESGDTMAEKVTVVPRQTKKSAGKNVLKISGTVAAVNSANALGNTPLTKYMRFLEEVNGLPQGERTCRIPEAFTALKDWMKGAPGFKPSGAQTTRTLQYLIMWLEAFDGQCPVLDVYRSYLDSVKTFAQLLPASRHTVAIERQLKQLATLVKNTGKTSSVVQEKVSNETSGRTKTKRRKTDSFTTLVGELYTISHDERKKRVPELLAVFKDITEDASNTSETAALFERMLTLVPRRNLQSSYNKILREGVVSVRGSLNDLLAAFAKLEDVRDAVTKLEESAGGRNPSLLATMDGTLELQTELGRSMEKWLAAITGTAVPPRANDASRKRQREERYLVLNRPEKQARLSGTHSSQAPSAPEATVDISDSEASVADDMTRKQQITFDTGTGGDGTVELDSSDSPDSDVESEAALQESRKPVTGQNKTECPSKTSEKVTNVKKSEAFWKLVKDVDDLPQAARSGHIPDVIAMLKEWMVGPGHQSSGALVFEILKCLFAWFDALEEQRPLLDLYRDCTKRVQLFIQHLPPSTHKFVLESQLVKLVTLMNNVTESSSVVNAQSLDGAVPKPVALDASVAVRAKPPVNDTFTKLVWELSTLLFDERKKRVSEVLVAFRTVTAADTSNALANRMVNDLRVVVRWINKDPREPDLDRLYGELVQAMRSFAQLIPSVKVKKAVMKRADVLSEILADKLSPKAQQTLESTQQSAAKLLAELRTQKKDNAVTRLKLIMGEMRPIVRNVKAGWIPSKDPSICQCIEIMKKRIARMKPKQRKRCKNKFASLKSEVFGPKEQAPDSRPDFDQSDGDNRDTAIAILESEKSTPNNTASKQNIECNLTEEMELKTKPEKEHKTKLKESEAALEGSKETAAISGLQNENEEGVRDAAMHISDSEESTESEDEGNSSGNMATKRKTAAVPVQRRSSKTYLGLVREVNALSQGERKKRITQVIAAVEEWMAGDIGHKQTSLVSCAIKYMIDWLDGFGGQCSLLEAYRNFSKNVEFYAHSSPASKHIGLERYDVRY</sequence>
<feature type="compositionally biased region" description="Acidic residues" evidence="1">
    <location>
        <begin position="522"/>
        <end position="533"/>
    </location>
</feature>
<feature type="compositionally biased region" description="Polar residues" evidence="1">
    <location>
        <begin position="472"/>
        <end position="481"/>
    </location>
</feature>
<protein>
    <submittedName>
        <fullName evidence="2">Uncharacterized protein</fullName>
    </submittedName>
</protein>
<gene>
    <name evidence="2" type="ORF">PHYBOEH_008702</name>
</gene>
<reference evidence="2" key="1">
    <citation type="submission" date="2021-02" db="EMBL/GenBank/DDBJ databases">
        <authorList>
            <person name="Palmer J.M."/>
        </authorList>
    </citation>
    <scope>NUCLEOTIDE SEQUENCE</scope>
    <source>
        <strain evidence="2">SCRP23</strain>
    </source>
</reference>
<feature type="compositionally biased region" description="Basic and acidic residues" evidence="1">
    <location>
        <begin position="913"/>
        <end position="930"/>
    </location>
</feature>
<accession>A0A8T1W1G0</accession>
<feature type="compositionally biased region" description="Polar residues" evidence="1">
    <location>
        <begin position="941"/>
        <end position="954"/>
    </location>
</feature>
<feature type="compositionally biased region" description="Acidic residues" evidence="1">
    <location>
        <begin position="107"/>
        <end position="129"/>
    </location>
</feature>
<organism evidence="2 3">
    <name type="scientific">Phytophthora boehmeriae</name>
    <dbReference type="NCBI Taxonomy" id="109152"/>
    <lineage>
        <taxon>Eukaryota</taxon>
        <taxon>Sar</taxon>
        <taxon>Stramenopiles</taxon>
        <taxon>Oomycota</taxon>
        <taxon>Peronosporomycetes</taxon>
        <taxon>Peronosporales</taxon>
        <taxon>Peronosporaceae</taxon>
        <taxon>Phytophthora</taxon>
    </lineage>
</organism>
<proteinExistence type="predicted"/>
<keyword evidence="3" id="KW-1185">Reference proteome</keyword>
<evidence type="ECO:0000313" key="2">
    <source>
        <dbReference type="EMBL" id="KAG7386368.1"/>
    </source>
</evidence>
<name>A0A8T1W1G0_9STRA</name>
<comment type="caution">
    <text evidence="2">The sequence shown here is derived from an EMBL/GenBank/DDBJ whole genome shotgun (WGS) entry which is preliminary data.</text>
</comment>
<feature type="compositionally biased region" description="Polar residues" evidence="1">
    <location>
        <begin position="545"/>
        <end position="555"/>
    </location>
</feature>
<feature type="compositionally biased region" description="Acidic residues" evidence="1">
    <location>
        <begin position="1011"/>
        <end position="1021"/>
    </location>
</feature>
<dbReference type="EMBL" id="JAGDFL010000516">
    <property type="protein sequence ID" value="KAG7386368.1"/>
    <property type="molecule type" value="Genomic_DNA"/>
</dbReference>